<protein>
    <submittedName>
        <fullName evidence="1">Uncharacterized protein</fullName>
    </submittedName>
</protein>
<organism evidence="1 2">
    <name type="scientific">Dendrobium chrysotoxum</name>
    <name type="common">Orchid</name>
    <dbReference type="NCBI Taxonomy" id="161865"/>
    <lineage>
        <taxon>Eukaryota</taxon>
        <taxon>Viridiplantae</taxon>
        <taxon>Streptophyta</taxon>
        <taxon>Embryophyta</taxon>
        <taxon>Tracheophyta</taxon>
        <taxon>Spermatophyta</taxon>
        <taxon>Magnoliopsida</taxon>
        <taxon>Liliopsida</taxon>
        <taxon>Asparagales</taxon>
        <taxon>Orchidaceae</taxon>
        <taxon>Epidendroideae</taxon>
        <taxon>Malaxideae</taxon>
        <taxon>Dendrobiinae</taxon>
        <taxon>Dendrobium</taxon>
    </lineage>
</organism>
<evidence type="ECO:0000313" key="1">
    <source>
        <dbReference type="EMBL" id="KAH0465231.1"/>
    </source>
</evidence>
<sequence length="88" mass="9995">MQGIMEEAGKLNLFDFYTFLAPIDLQDQMIENRLVATTGEGRRTNPDILDVLLQLSREDDSKHTRRTIKSFSLDSFVAGSKASWTTLE</sequence>
<reference evidence="1 2" key="1">
    <citation type="journal article" date="2021" name="Hortic Res">
        <title>Chromosome-scale assembly of the Dendrobium chrysotoxum genome enhances the understanding of orchid evolution.</title>
        <authorList>
            <person name="Zhang Y."/>
            <person name="Zhang G.Q."/>
            <person name="Zhang D."/>
            <person name="Liu X.D."/>
            <person name="Xu X.Y."/>
            <person name="Sun W.H."/>
            <person name="Yu X."/>
            <person name="Zhu X."/>
            <person name="Wang Z.W."/>
            <person name="Zhao X."/>
            <person name="Zhong W.Y."/>
            <person name="Chen H."/>
            <person name="Yin W.L."/>
            <person name="Huang T."/>
            <person name="Niu S.C."/>
            <person name="Liu Z.J."/>
        </authorList>
    </citation>
    <scope>NUCLEOTIDE SEQUENCE [LARGE SCALE GENOMIC DNA]</scope>
    <source>
        <strain evidence="1">Lindl</strain>
    </source>
</reference>
<dbReference type="GO" id="GO:0005506">
    <property type="term" value="F:iron ion binding"/>
    <property type="evidence" value="ECO:0007669"/>
    <property type="project" value="InterPro"/>
</dbReference>
<dbReference type="GO" id="GO:0016705">
    <property type="term" value="F:oxidoreductase activity, acting on paired donors, with incorporation or reduction of molecular oxygen"/>
    <property type="evidence" value="ECO:0007669"/>
    <property type="project" value="InterPro"/>
</dbReference>
<name>A0AAV7H9I9_DENCH</name>
<dbReference type="AlphaFoldDB" id="A0AAV7H9I9"/>
<evidence type="ECO:0000313" key="2">
    <source>
        <dbReference type="Proteomes" id="UP000775213"/>
    </source>
</evidence>
<accession>A0AAV7H9I9</accession>
<dbReference type="SUPFAM" id="SSF48264">
    <property type="entry name" value="Cytochrome P450"/>
    <property type="match status" value="1"/>
</dbReference>
<gene>
    <name evidence="1" type="ORF">IEQ34_005334</name>
</gene>
<keyword evidence="2" id="KW-1185">Reference proteome</keyword>
<comment type="caution">
    <text evidence="1">The sequence shown here is derived from an EMBL/GenBank/DDBJ whole genome shotgun (WGS) entry which is preliminary data.</text>
</comment>
<dbReference type="InterPro" id="IPR036396">
    <property type="entry name" value="Cyt_P450_sf"/>
</dbReference>
<dbReference type="GO" id="GO:0020037">
    <property type="term" value="F:heme binding"/>
    <property type="evidence" value="ECO:0007669"/>
    <property type="project" value="InterPro"/>
</dbReference>
<dbReference type="Proteomes" id="UP000775213">
    <property type="component" value="Unassembled WGS sequence"/>
</dbReference>
<dbReference type="EMBL" id="JAGFBR010000006">
    <property type="protein sequence ID" value="KAH0465231.1"/>
    <property type="molecule type" value="Genomic_DNA"/>
</dbReference>
<proteinExistence type="predicted"/>
<dbReference type="GO" id="GO:0004497">
    <property type="term" value="F:monooxygenase activity"/>
    <property type="evidence" value="ECO:0007669"/>
    <property type="project" value="InterPro"/>
</dbReference>